<protein>
    <recommendedName>
        <fullName evidence="3">ParB/Sulfiredoxin domain-containing protein</fullName>
    </recommendedName>
</protein>
<accession>A0A845DW62</accession>
<dbReference type="Proteomes" id="UP000460949">
    <property type="component" value="Unassembled WGS sequence"/>
</dbReference>
<organism evidence="1 2">
    <name type="scientific">Halobacillus litoralis</name>
    <dbReference type="NCBI Taxonomy" id="45668"/>
    <lineage>
        <taxon>Bacteria</taxon>
        <taxon>Bacillati</taxon>
        <taxon>Bacillota</taxon>
        <taxon>Bacilli</taxon>
        <taxon>Bacillales</taxon>
        <taxon>Bacillaceae</taxon>
        <taxon>Halobacillus</taxon>
    </lineage>
</organism>
<reference evidence="1 2" key="1">
    <citation type="submission" date="2019-11" db="EMBL/GenBank/DDBJ databases">
        <title>Genome sequences of 17 halophilic strains isolated from different environments.</title>
        <authorList>
            <person name="Furrow R.E."/>
        </authorList>
    </citation>
    <scope>NUCLEOTIDE SEQUENCE [LARGE SCALE GENOMIC DNA]</scope>
    <source>
        <strain evidence="1 2">22511_23_Filter</strain>
    </source>
</reference>
<comment type="caution">
    <text evidence="1">The sequence shown here is derived from an EMBL/GenBank/DDBJ whole genome shotgun (WGS) entry which is preliminary data.</text>
</comment>
<dbReference type="RefSeq" id="WP_160839516.1">
    <property type="nucleotide sequence ID" value="NZ_WMET01000005.1"/>
</dbReference>
<dbReference type="InterPro" id="IPR036086">
    <property type="entry name" value="ParB/Sulfiredoxin_sf"/>
</dbReference>
<dbReference type="AlphaFoldDB" id="A0A845DW62"/>
<gene>
    <name evidence="1" type="ORF">GLW04_17205</name>
</gene>
<name>A0A845DW62_9BACI</name>
<dbReference type="SUPFAM" id="SSF110849">
    <property type="entry name" value="ParB/Sulfiredoxin"/>
    <property type="match status" value="1"/>
</dbReference>
<proteinExistence type="predicted"/>
<dbReference type="Gene3D" id="3.90.1530.30">
    <property type="match status" value="1"/>
</dbReference>
<evidence type="ECO:0000313" key="2">
    <source>
        <dbReference type="Proteomes" id="UP000460949"/>
    </source>
</evidence>
<dbReference type="EMBL" id="WMET01000005">
    <property type="protein sequence ID" value="MYL21646.1"/>
    <property type="molecule type" value="Genomic_DNA"/>
</dbReference>
<sequence length="375" mass="43374">MLDIINKLEEKQINISNICLDPNNPRFIGKRFSGNKFKGTIPEARINESTVQASALERMLDDEFEVAAVRNSILENGFIPLDKIVVRPIQDKEGEFVVVEGNRRIAAIKTLLRQVESGEVTINEDERESLENLKVFVLNESEGDNTEIDQWLLQGIRHLSGIKDWGPYQKATLINKMFEIGKNVSEISQSLGMSAIKVYRYYRVYKALEQMKDSEEFGEYSDPSLFTHFEEAIRIREVKDYLGGWSDTENKFLDDEKVEEFYSWIVPKEELKNDKKLPRGKDVGYLKDILNNVDAMDEFRTHDNKDINDILSKYGGDLAENEWSQKVKSAIKEMEKLTLTEVTKLELQDLEEIENFLAKANEWIDLARMVNERKG</sequence>
<evidence type="ECO:0008006" key="3">
    <source>
        <dbReference type="Google" id="ProtNLM"/>
    </source>
</evidence>
<evidence type="ECO:0000313" key="1">
    <source>
        <dbReference type="EMBL" id="MYL21646.1"/>
    </source>
</evidence>